<reference evidence="2 3" key="1">
    <citation type="submission" date="2014-04" db="EMBL/GenBank/DDBJ databases">
        <authorList>
            <consortium name="DOE Joint Genome Institute"/>
            <person name="Kuo A."/>
            <person name="Zuccaro A."/>
            <person name="Kohler A."/>
            <person name="Nagy L.G."/>
            <person name="Floudas D."/>
            <person name="Copeland A."/>
            <person name="Barry K.W."/>
            <person name="Cichocki N."/>
            <person name="Veneault-Fourrey C."/>
            <person name="LaButti K."/>
            <person name="Lindquist E.A."/>
            <person name="Lipzen A."/>
            <person name="Lundell T."/>
            <person name="Morin E."/>
            <person name="Murat C."/>
            <person name="Sun H."/>
            <person name="Tunlid A."/>
            <person name="Henrissat B."/>
            <person name="Grigoriev I.V."/>
            <person name="Hibbett D.S."/>
            <person name="Martin F."/>
            <person name="Nordberg H.P."/>
            <person name="Cantor M.N."/>
            <person name="Hua S.X."/>
        </authorList>
    </citation>
    <scope>NUCLEOTIDE SEQUENCE [LARGE SCALE GENOMIC DNA]</scope>
    <source>
        <strain evidence="2 3">MAFF 305830</strain>
    </source>
</reference>
<evidence type="ECO:0000256" key="1">
    <source>
        <dbReference type="SAM" id="MobiDB-lite"/>
    </source>
</evidence>
<keyword evidence="3" id="KW-1185">Reference proteome</keyword>
<dbReference type="HOGENOM" id="CLU_1971841_0_0_1"/>
<feature type="compositionally biased region" description="Low complexity" evidence="1">
    <location>
        <begin position="22"/>
        <end position="32"/>
    </location>
</feature>
<proteinExistence type="predicted"/>
<evidence type="ECO:0000313" key="3">
    <source>
        <dbReference type="Proteomes" id="UP000054097"/>
    </source>
</evidence>
<sequence>MPAASKKSTQRNKVPQGAVRGSASTSRSSSKAPSKKSKKNAAPRKEKYLLPKPIGEANRSSTPGRPGYSVKEESLLTKRKFKLVKLTVERYVYKFLDVSKHCSQQTIDDKNKAVAAVSRLNSHHSCC</sequence>
<dbReference type="Proteomes" id="UP000054097">
    <property type="component" value="Unassembled WGS sequence"/>
</dbReference>
<dbReference type="EMBL" id="KN824277">
    <property type="protein sequence ID" value="KIM34178.1"/>
    <property type="molecule type" value="Genomic_DNA"/>
</dbReference>
<accession>A0A0C2X809</accession>
<dbReference type="AlphaFoldDB" id="A0A0C2X809"/>
<feature type="compositionally biased region" description="Basic residues" evidence="1">
    <location>
        <begin position="33"/>
        <end position="42"/>
    </location>
</feature>
<protein>
    <submittedName>
        <fullName evidence="2">Uncharacterized protein</fullName>
    </submittedName>
</protein>
<evidence type="ECO:0000313" key="2">
    <source>
        <dbReference type="EMBL" id="KIM34178.1"/>
    </source>
</evidence>
<reference evidence="3" key="2">
    <citation type="submission" date="2015-01" db="EMBL/GenBank/DDBJ databases">
        <title>Evolutionary Origins and Diversification of the Mycorrhizal Mutualists.</title>
        <authorList>
            <consortium name="DOE Joint Genome Institute"/>
            <consortium name="Mycorrhizal Genomics Consortium"/>
            <person name="Kohler A."/>
            <person name="Kuo A."/>
            <person name="Nagy L.G."/>
            <person name="Floudas D."/>
            <person name="Copeland A."/>
            <person name="Barry K.W."/>
            <person name="Cichocki N."/>
            <person name="Veneault-Fourrey C."/>
            <person name="LaButti K."/>
            <person name="Lindquist E.A."/>
            <person name="Lipzen A."/>
            <person name="Lundell T."/>
            <person name="Morin E."/>
            <person name="Murat C."/>
            <person name="Riley R."/>
            <person name="Ohm R."/>
            <person name="Sun H."/>
            <person name="Tunlid A."/>
            <person name="Henrissat B."/>
            <person name="Grigoriev I.V."/>
            <person name="Hibbett D.S."/>
            <person name="Martin F."/>
        </authorList>
    </citation>
    <scope>NUCLEOTIDE SEQUENCE [LARGE SCALE GENOMIC DNA]</scope>
    <source>
        <strain evidence="3">MAFF 305830</strain>
    </source>
</reference>
<organism evidence="2 3">
    <name type="scientific">Serendipita vermifera MAFF 305830</name>
    <dbReference type="NCBI Taxonomy" id="933852"/>
    <lineage>
        <taxon>Eukaryota</taxon>
        <taxon>Fungi</taxon>
        <taxon>Dikarya</taxon>
        <taxon>Basidiomycota</taxon>
        <taxon>Agaricomycotina</taxon>
        <taxon>Agaricomycetes</taxon>
        <taxon>Sebacinales</taxon>
        <taxon>Serendipitaceae</taxon>
        <taxon>Serendipita</taxon>
    </lineage>
</organism>
<feature type="region of interest" description="Disordered" evidence="1">
    <location>
        <begin position="1"/>
        <end position="69"/>
    </location>
</feature>
<name>A0A0C2X809_SERVB</name>
<gene>
    <name evidence="2" type="ORF">M408DRAFT_19124</name>
</gene>